<evidence type="ECO:0000256" key="1">
    <source>
        <dbReference type="SAM" id="MobiDB-lite"/>
    </source>
</evidence>
<gene>
    <name evidence="2" type="ORF">CF165_49155</name>
</gene>
<reference evidence="3" key="1">
    <citation type="submission" date="2017-07" db="EMBL/GenBank/DDBJ databases">
        <title>Comparative genome mining reveals phylogenetic distribution patterns of secondary metabolites in Amycolatopsis.</title>
        <authorList>
            <person name="Adamek M."/>
            <person name="Alanjary M."/>
            <person name="Sales-Ortells H."/>
            <person name="Goodfellow M."/>
            <person name="Bull A.T."/>
            <person name="Kalinowski J."/>
            <person name="Ziemert N."/>
        </authorList>
    </citation>
    <scope>NUCLEOTIDE SEQUENCE [LARGE SCALE GENOMIC DNA]</scope>
    <source>
        <strain evidence="3">H5</strain>
    </source>
</reference>
<comment type="caution">
    <text evidence="2">The sequence shown here is derived from an EMBL/GenBank/DDBJ whole genome shotgun (WGS) entry which is preliminary data.</text>
</comment>
<evidence type="ECO:0000313" key="3">
    <source>
        <dbReference type="Proteomes" id="UP000215199"/>
    </source>
</evidence>
<organism evidence="2 3">
    <name type="scientific">Amycolatopsis vastitatis</name>
    <dbReference type="NCBI Taxonomy" id="1905142"/>
    <lineage>
        <taxon>Bacteria</taxon>
        <taxon>Bacillati</taxon>
        <taxon>Actinomycetota</taxon>
        <taxon>Actinomycetes</taxon>
        <taxon>Pseudonocardiales</taxon>
        <taxon>Pseudonocardiaceae</taxon>
        <taxon>Amycolatopsis</taxon>
    </lineage>
</organism>
<dbReference type="AlphaFoldDB" id="A0A229SJZ0"/>
<name>A0A229SJZ0_9PSEU</name>
<protein>
    <recommendedName>
        <fullName evidence="4">Histidine kinase</fullName>
    </recommendedName>
</protein>
<proteinExistence type="predicted"/>
<evidence type="ECO:0000313" key="2">
    <source>
        <dbReference type="EMBL" id="OXM59153.1"/>
    </source>
</evidence>
<dbReference type="InterPro" id="IPR036890">
    <property type="entry name" value="HATPase_C_sf"/>
</dbReference>
<feature type="region of interest" description="Disordered" evidence="1">
    <location>
        <begin position="171"/>
        <end position="197"/>
    </location>
</feature>
<keyword evidence="3" id="KW-1185">Reference proteome</keyword>
<evidence type="ECO:0008006" key="4">
    <source>
        <dbReference type="Google" id="ProtNLM"/>
    </source>
</evidence>
<dbReference type="Gene3D" id="3.30.565.10">
    <property type="entry name" value="Histidine kinase-like ATPase, C-terminal domain"/>
    <property type="match status" value="1"/>
</dbReference>
<sequence>MDAVMAAIMQVNGEPAAHVDVPVPRTGEQPRSLAAIDLVALPTAVAVARMFVADTLRRWEAMVIEPDMEAVAAELVTLSVKATGPAEETSWQDIQRIGAIKVCLMGWSRHIVVKVADQHDQELVLSDDVALPGDSGIGLVDARAGRWGSRLTQTGRVMWAELAVYERTPVGLPRRRRTPSPSPRNRISGQQHDEAYSDLLHRVRDGLKRS</sequence>
<dbReference type="EMBL" id="NMUL01000093">
    <property type="protein sequence ID" value="OXM59153.1"/>
    <property type="molecule type" value="Genomic_DNA"/>
</dbReference>
<accession>A0A229SJZ0</accession>
<dbReference type="Proteomes" id="UP000215199">
    <property type="component" value="Unassembled WGS sequence"/>
</dbReference>